<keyword evidence="6 8" id="KW-1133">Transmembrane helix</keyword>
<evidence type="ECO:0000256" key="3">
    <source>
        <dbReference type="ARBA" id="ARBA00022448"/>
    </source>
</evidence>
<keyword evidence="7 8" id="KW-0472">Membrane</keyword>
<feature type="transmembrane region" description="Helical" evidence="8">
    <location>
        <begin position="131"/>
        <end position="155"/>
    </location>
</feature>
<feature type="transmembrane region" description="Helical" evidence="8">
    <location>
        <begin position="191"/>
        <end position="224"/>
    </location>
</feature>
<dbReference type="PANTHER" id="PTHR34979:SF1">
    <property type="entry name" value="INNER MEMBRANE PROTEIN YGAZ"/>
    <property type="match status" value="1"/>
</dbReference>
<protein>
    <submittedName>
        <fullName evidence="9">Branched-chain amino acid ABC transporter permease</fullName>
    </submittedName>
</protein>
<comment type="subcellular location">
    <subcellularLocation>
        <location evidence="1">Cell membrane</location>
        <topology evidence="1">Multi-pass membrane protein</topology>
    </subcellularLocation>
</comment>
<dbReference type="GO" id="GO:1903785">
    <property type="term" value="P:L-valine transmembrane transport"/>
    <property type="evidence" value="ECO:0007669"/>
    <property type="project" value="TreeGrafter"/>
</dbReference>
<dbReference type="Proteomes" id="UP000606922">
    <property type="component" value="Unassembled WGS sequence"/>
</dbReference>
<keyword evidence="10" id="KW-1185">Reference proteome</keyword>
<evidence type="ECO:0000256" key="8">
    <source>
        <dbReference type="SAM" id="Phobius"/>
    </source>
</evidence>
<reference evidence="9" key="2">
    <citation type="submission" date="2020-09" db="EMBL/GenBank/DDBJ databases">
        <authorList>
            <person name="Sun Q."/>
            <person name="Zhou Y."/>
        </authorList>
    </citation>
    <scope>NUCLEOTIDE SEQUENCE</scope>
    <source>
        <strain evidence="9">CGMCC 1.12813</strain>
    </source>
</reference>
<evidence type="ECO:0000256" key="7">
    <source>
        <dbReference type="ARBA" id="ARBA00023136"/>
    </source>
</evidence>
<dbReference type="InterPro" id="IPR011606">
    <property type="entry name" value="Brnchd-chn_aa_trnsp_permease"/>
</dbReference>
<dbReference type="EMBL" id="BMGB01000001">
    <property type="protein sequence ID" value="GGB06795.1"/>
    <property type="molecule type" value="Genomic_DNA"/>
</dbReference>
<reference evidence="9" key="1">
    <citation type="journal article" date="2014" name="Int. J. Syst. Evol. Microbiol.">
        <title>Complete genome sequence of Corynebacterium casei LMG S-19264T (=DSM 44701T), isolated from a smear-ripened cheese.</title>
        <authorList>
            <consortium name="US DOE Joint Genome Institute (JGI-PGF)"/>
            <person name="Walter F."/>
            <person name="Albersmeier A."/>
            <person name="Kalinowski J."/>
            <person name="Ruckert C."/>
        </authorList>
    </citation>
    <scope>NUCLEOTIDE SEQUENCE</scope>
    <source>
        <strain evidence="9">CGMCC 1.12813</strain>
    </source>
</reference>
<keyword evidence="4" id="KW-1003">Cell membrane</keyword>
<dbReference type="PANTHER" id="PTHR34979">
    <property type="entry name" value="INNER MEMBRANE PROTEIN YGAZ"/>
    <property type="match status" value="1"/>
</dbReference>
<feature type="transmembrane region" description="Helical" evidence="8">
    <location>
        <begin position="20"/>
        <end position="42"/>
    </location>
</feature>
<name>A0A916SLF6_9MICO</name>
<keyword evidence="5 8" id="KW-0812">Transmembrane</keyword>
<dbReference type="GO" id="GO:0005886">
    <property type="term" value="C:plasma membrane"/>
    <property type="evidence" value="ECO:0007669"/>
    <property type="project" value="UniProtKB-SubCell"/>
</dbReference>
<keyword evidence="3" id="KW-0813">Transport</keyword>
<comment type="caution">
    <text evidence="9">The sequence shown here is derived from an EMBL/GenBank/DDBJ whole genome shotgun (WGS) entry which is preliminary data.</text>
</comment>
<evidence type="ECO:0000313" key="10">
    <source>
        <dbReference type="Proteomes" id="UP000606922"/>
    </source>
</evidence>
<dbReference type="Pfam" id="PF03591">
    <property type="entry name" value="AzlC"/>
    <property type="match status" value="1"/>
</dbReference>
<sequence length="239" mass="24253">MATRSVPVDPARRAVIRQGLSVAIATGLYGISFGALAVASGLTIWQTSVTSLLLFSGGSQFALIGVLGGGGGVGAAIAASSLLGVRNTLYGLQLTPTMAPRGLWRIPVAQLTIDESTAVSIAQDTLPNRRLGFWVTGIGIYAGWNVMTLVGALVGDAIGDPKQYGLDAAASAAFIALLWPRLKSRQPVAVAIAAAVVAAVLVPVVPVGIPVIAAAAVAVVVGLFTRRRTPDPHTDGAAL</sequence>
<gene>
    <name evidence="9" type="ORF">GCM10010979_21670</name>
</gene>
<evidence type="ECO:0000313" key="9">
    <source>
        <dbReference type="EMBL" id="GGB06795.1"/>
    </source>
</evidence>
<dbReference type="AlphaFoldDB" id="A0A916SLF6"/>
<proteinExistence type="inferred from homology"/>
<organism evidence="9 10">
    <name type="scientific">Conyzicola nivalis</name>
    <dbReference type="NCBI Taxonomy" id="1477021"/>
    <lineage>
        <taxon>Bacteria</taxon>
        <taxon>Bacillati</taxon>
        <taxon>Actinomycetota</taxon>
        <taxon>Actinomycetes</taxon>
        <taxon>Micrococcales</taxon>
        <taxon>Microbacteriaceae</taxon>
        <taxon>Conyzicola</taxon>
    </lineage>
</organism>
<accession>A0A916SLF6</accession>
<evidence type="ECO:0000256" key="5">
    <source>
        <dbReference type="ARBA" id="ARBA00022692"/>
    </source>
</evidence>
<dbReference type="RefSeq" id="WP_188510616.1">
    <property type="nucleotide sequence ID" value="NZ_BMGB01000001.1"/>
</dbReference>
<evidence type="ECO:0000256" key="2">
    <source>
        <dbReference type="ARBA" id="ARBA00010735"/>
    </source>
</evidence>
<evidence type="ECO:0000256" key="1">
    <source>
        <dbReference type="ARBA" id="ARBA00004651"/>
    </source>
</evidence>
<feature type="transmembrane region" description="Helical" evidence="8">
    <location>
        <begin position="62"/>
        <end position="85"/>
    </location>
</feature>
<comment type="similarity">
    <text evidence="2">Belongs to the AzlC family.</text>
</comment>
<evidence type="ECO:0000256" key="6">
    <source>
        <dbReference type="ARBA" id="ARBA00022989"/>
    </source>
</evidence>
<evidence type="ECO:0000256" key="4">
    <source>
        <dbReference type="ARBA" id="ARBA00022475"/>
    </source>
</evidence>